<feature type="transmembrane region" description="Helical" evidence="2">
    <location>
        <begin position="361"/>
        <end position="386"/>
    </location>
</feature>
<dbReference type="InParanoid" id="D8U1Z4"/>
<sequence length="554" mass="61243">MWGIRANSCNNMPAWNKAMIGLQFAGPYRCWISVLYHIAPCFGTFRRPTAVPLRLYRQHTPFLGVTHQGSSPPQTQDELEAVEEAMRAAKPGNGTSTGAQHSDGTKSPAQLALVEAEALKKEFLKVKEEVSKYQELCKVKKQQQDEIDRLQQEKVELEGKLAALQGEADAKMKELLQAREKLELQKDDQIGRLEQEKAALEGLLAAQRDDQQRVVEAARIEVVEPLRRQLEELSGQVSQREEQLVSLVAQHQSELEMAVETARKEAAEEAAGPLQQQLEELSMQLQNSQAQLERLGEAVETAEAGKMVAVQALRDENQQLLLALESAIRRLAEAETSSSGRAPQQQLQQPQQLQAQGPSGLMGWLFGLFRVSLYQGLGFLLLYYAASILRGMPPELNLAFAIGCVAVITFFTSDGVVRIPGKRVLRPAQRHKELVRPMPTWDQQSLCIGASFSVAATNGTDGTRRVSIEGFCQSVDYLFASVQDALESELGGEVLMQERQLKSGLHEVLKLTVAVPFLFGVPPQLEVLNEAIRTGGGIVDRVRHVWLIQAGSSL</sequence>
<dbReference type="Pfam" id="PF25103">
    <property type="entry name" value="DUF7811"/>
    <property type="match status" value="1"/>
</dbReference>
<dbReference type="AlphaFoldDB" id="D8U1Z4"/>
<evidence type="ECO:0000256" key="1">
    <source>
        <dbReference type="SAM" id="MobiDB-lite"/>
    </source>
</evidence>
<dbReference type="STRING" id="3068.D8U1Z4"/>
<evidence type="ECO:0000313" key="4">
    <source>
        <dbReference type="EMBL" id="EFJ46270.1"/>
    </source>
</evidence>
<name>D8U1Z4_VOLCA</name>
<gene>
    <name evidence="4" type="ORF">VOLCADRAFT_105632</name>
</gene>
<keyword evidence="5" id="KW-1185">Reference proteome</keyword>
<evidence type="ECO:0000313" key="5">
    <source>
        <dbReference type="Proteomes" id="UP000001058"/>
    </source>
</evidence>
<feature type="compositionally biased region" description="Low complexity" evidence="1">
    <location>
        <begin position="342"/>
        <end position="353"/>
    </location>
</feature>
<keyword evidence="2" id="KW-0472">Membrane</keyword>
<dbReference type="PANTHER" id="PTHR36739:SF1">
    <property type="entry name" value="D-TAGATOSE-1,6-BISPHOSPHATE ALDOLASE SUBUNIT"/>
    <property type="match status" value="1"/>
</dbReference>
<dbReference type="InterPro" id="IPR056713">
    <property type="entry name" value="DUF7811"/>
</dbReference>
<protein>
    <recommendedName>
        <fullName evidence="3">DUF7811 domain-containing protein</fullName>
    </recommendedName>
</protein>
<feature type="domain" description="DUF7811" evidence="3">
    <location>
        <begin position="429"/>
        <end position="548"/>
    </location>
</feature>
<organism evidence="5">
    <name type="scientific">Volvox carteri f. nagariensis</name>
    <dbReference type="NCBI Taxonomy" id="3068"/>
    <lineage>
        <taxon>Eukaryota</taxon>
        <taxon>Viridiplantae</taxon>
        <taxon>Chlorophyta</taxon>
        <taxon>core chlorophytes</taxon>
        <taxon>Chlorophyceae</taxon>
        <taxon>CS clade</taxon>
        <taxon>Chlamydomonadales</taxon>
        <taxon>Volvocaceae</taxon>
        <taxon>Volvox</taxon>
    </lineage>
</organism>
<dbReference type="GeneID" id="9627226"/>
<proteinExistence type="predicted"/>
<dbReference type="KEGG" id="vcn:VOLCADRAFT_105632"/>
<dbReference type="PANTHER" id="PTHR36739">
    <property type="entry name" value="D-TAGATOSE-1,6-BISPHOSPHATE ALDOLASE SUBUNIT"/>
    <property type="match status" value="1"/>
</dbReference>
<dbReference type="EMBL" id="GL378352">
    <property type="protein sequence ID" value="EFJ46270.1"/>
    <property type="molecule type" value="Genomic_DNA"/>
</dbReference>
<feature type="region of interest" description="Disordered" evidence="1">
    <location>
        <begin position="334"/>
        <end position="353"/>
    </location>
</feature>
<dbReference type="OrthoDB" id="2018054at2759"/>
<reference evidence="4 5" key="1">
    <citation type="journal article" date="2010" name="Science">
        <title>Genomic analysis of organismal complexity in the multicellular green alga Volvox carteri.</title>
        <authorList>
            <person name="Prochnik S.E."/>
            <person name="Umen J."/>
            <person name="Nedelcu A.M."/>
            <person name="Hallmann A."/>
            <person name="Miller S.M."/>
            <person name="Nishii I."/>
            <person name="Ferris P."/>
            <person name="Kuo A."/>
            <person name="Mitros T."/>
            <person name="Fritz-Laylin L.K."/>
            <person name="Hellsten U."/>
            <person name="Chapman J."/>
            <person name="Simakov O."/>
            <person name="Rensing S.A."/>
            <person name="Terry A."/>
            <person name="Pangilinan J."/>
            <person name="Kapitonov V."/>
            <person name="Jurka J."/>
            <person name="Salamov A."/>
            <person name="Shapiro H."/>
            <person name="Schmutz J."/>
            <person name="Grimwood J."/>
            <person name="Lindquist E."/>
            <person name="Lucas S."/>
            <person name="Grigoriev I.V."/>
            <person name="Schmitt R."/>
            <person name="Kirk D."/>
            <person name="Rokhsar D.S."/>
        </authorList>
    </citation>
    <scope>NUCLEOTIDE SEQUENCE [LARGE SCALE GENOMIC DNA]</scope>
    <source>
        <strain evidence="5">f. Nagariensis / Eve</strain>
    </source>
</reference>
<evidence type="ECO:0000256" key="2">
    <source>
        <dbReference type="SAM" id="Phobius"/>
    </source>
</evidence>
<dbReference type="eggNOG" id="ENOG502QRJB">
    <property type="taxonomic scope" value="Eukaryota"/>
</dbReference>
<dbReference type="RefSeq" id="XP_002952717.1">
    <property type="nucleotide sequence ID" value="XM_002952671.1"/>
</dbReference>
<evidence type="ECO:0000259" key="3">
    <source>
        <dbReference type="Pfam" id="PF25103"/>
    </source>
</evidence>
<dbReference type="Proteomes" id="UP000001058">
    <property type="component" value="Unassembled WGS sequence"/>
</dbReference>
<keyword evidence="2" id="KW-1133">Transmembrane helix</keyword>
<accession>D8U1Z4</accession>
<feature type="transmembrane region" description="Helical" evidence="2">
    <location>
        <begin position="398"/>
        <end position="417"/>
    </location>
</feature>
<keyword evidence="2" id="KW-0812">Transmembrane</keyword>